<keyword evidence="2" id="KW-1185">Reference proteome</keyword>
<evidence type="ECO:0000313" key="1">
    <source>
        <dbReference type="EMBL" id="VDN03277.1"/>
    </source>
</evidence>
<organism evidence="3">
    <name type="scientific">Thelazia callipaeda</name>
    <name type="common">Oriental eyeworm</name>
    <name type="synonym">Parasitic nematode</name>
    <dbReference type="NCBI Taxonomy" id="103827"/>
    <lineage>
        <taxon>Eukaryota</taxon>
        <taxon>Metazoa</taxon>
        <taxon>Ecdysozoa</taxon>
        <taxon>Nematoda</taxon>
        <taxon>Chromadorea</taxon>
        <taxon>Rhabditida</taxon>
        <taxon>Spirurina</taxon>
        <taxon>Spiruromorpha</taxon>
        <taxon>Thelazioidea</taxon>
        <taxon>Thelaziidae</taxon>
        <taxon>Thelazia</taxon>
    </lineage>
</organism>
<protein>
    <submittedName>
        <fullName evidence="3">VASt domain-containing protein</fullName>
    </submittedName>
</protein>
<dbReference type="WBParaSite" id="TCLT_0000597901-mRNA-1">
    <property type="protein sequence ID" value="TCLT_0000597901-mRNA-1"/>
    <property type="gene ID" value="TCLT_0000597901"/>
</dbReference>
<dbReference type="AlphaFoldDB" id="A0A0N5CZP8"/>
<dbReference type="Proteomes" id="UP000276776">
    <property type="component" value="Unassembled WGS sequence"/>
</dbReference>
<sequence>MITLEVITRGISRNRDSAQQLARASVFAETVLGGVNETCVKTQHMFFEQNSADVAQQCYQDITRLEKKSSTWKANIEKKISENNLHKTFKERYLAGEVLECENLKEAEKWNSGPRCGTRKWGTMHDEYLEEFVPDSEVHYTFPSEAEFWKIVSCLPNWKLADSDGIYNFIKCTSLYPDLYKITRWICLDGEGQDPWFYKGTTYLILKMSQTKLDIATRKLLGDNQLGTVGKVQGAEEQAFFNLAVCREHGKQLFTT</sequence>
<reference evidence="1 2" key="2">
    <citation type="submission" date="2018-11" db="EMBL/GenBank/DDBJ databases">
        <authorList>
            <consortium name="Pathogen Informatics"/>
        </authorList>
    </citation>
    <scope>NUCLEOTIDE SEQUENCE [LARGE SCALE GENOMIC DNA]</scope>
</reference>
<proteinExistence type="predicted"/>
<dbReference type="EMBL" id="UYYF01004377">
    <property type="protein sequence ID" value="VDN03277.1"/>
    <property type="molecule type" value="Genomic_DNA"/>
</dbReference>
<evidence type="ECO:0000313" key="3">
    <source>
        <dbReference type="WBParaSite" id="TCLT_0000597901-mRNA-1"/>
    </source>
</evidence>
<dbReference type="OrthoDB" id="2194416at2759"/>
<evidence type="ECO:0000313" key="2">
    <source>
        <dbReference type="Proteomes" id="UP000276776"/>
    </source>
</evidence>
<name>A0A0N5CZP8_THECL</name>
<gene>
    <name evidence="1" type="ORF">TCLT_LOCUS5968</name>
</gene>
<accession>A0A0N5CZP8</accession>
<reference evidence="3" key="1">
    <citation type="submission" date="2017-02" db="UniProtKB">
        <authorList>
            <consortium name="WormBaseParasite"/>
        </authorList>
    </citation>
    <scope>IDENTIFICATION</scope>
</reference>